<keyword evidence="5" id="KW-0175">Coiled coil</keyword>
<dbReference type="GO" id="GO:0003700">
    <property type="term" value="F:DNA-binding transcription factor activity"/>
    <property type="evidence" value="ECO:0007669"/>
    <property type="project" value="InterPro"/>
</dbReference>
<evidence type="ECO:0000256" key="1">
    <source>
        <dbReference type="ARBA" id="ARBA00009437"/>
    </source>
</evidence>
<dbReference type="Gene3D" id="3.40.190.10">
    <property type="entry name" value="Periplasmic binding protein-like II"/>
    <property type="match status" value="2"/>
</dbReference>
<dbReference type="SUPFAM" id="SSF53850">
    <property type="entry name" value="Periplasmic binding protein-like II"/>
    <property type="match status" value="1"/>
</dbReference>
<dbReference type="PROSITE" id="PS50931">
    <property type="entry name" value="HTH_LYSR"/>
    <property type="match status" value="1"/>
</dbReference>
<keyword evidence="3" id="KW-0238">DNA-binding</keyword>
<dbReference type="PANTHER" id="PTHR30126">
    <property type="entry name" value="HTH-TYPE TRANSCRIPTIONAL REGULATOR"/>
    <property type="match status" value="1"/>
</dbReference>
<comment type="similarity">
    <text evidence="1">Belongs to the LysR transcriptional regulatory family.</text>
</comment>
<evidence type="ECO:0000256" key="2">
    <source>
        <dbReference type="ARBA" id="ARBA00023015"/>
    </source>
</evidence>
<accession>A0A1Y1QRZ3</accession>
<dbReference type="Pfam" id="PF00126">
    <property type="entry name" value="HTH_1"/>
    <property type="match status" value="1"/>
</dbReference>
<feature type="coiled-coil region" evidence="5">
    <location>
        <begin position="63"/>
        <end position="90"/>
    </location>
</feature>
<sequence>MKLFQLRLLKTLLNNGMNVSRAADQHYIVQSAVSRQLGLLEEELGMPLFERRGKRLVEPTPVCKAIVQELDRIEQSLENIRAVADDYRLQTRGEIRIATTHTQAKYFLPEVMLEFRQRYPEVAIHFLQGTPVELVRMLHDGKADIAVCTEELDKDSGLESRKCYDWNHGLVLPEGHPLAAGKLTLERIAQHPVLTYIFGFTGRSKIHETFRAAGLRLDVTFAATDTDVIISYVRLGFGAGIIAKMAYSHIHDDELVLRDLSHLFPRSSTHVAWLKNKYLKQYVNDMVKLLQEHGESESWYAE</sequence>
<dbReference type="Pfam" id="PF03466">
    <property type="entry name" value="LysR_substrate"/>
    <property type="match status" value="1"/>
</dbReference>
<keyword evidence="4" id="KW-0804">Transcription</keyword>
<organism evidence="7 8">
    <name type="scientific">Thiothrix lacustris</name>
    <dbReference type="NCBI Taxonomy" id="525917"/>
    <lineage>
        <taxon>Bacteria</taxon>
        <taxon>Pseudomonadati</taxon>
        <taxon>Pseudomonadota</taxon>
        <taxon>Gammaproteobacteria</taxon>
        <taxon>Thiotrichales</taxon>
        <taxon>Thiotrichaceae</taxon>
        <taxon>Thiothrix</taxon>
    </lineage>
</organism>
<dbReference type="PRINTS" id="PR00039">
    <property type="entry name" value="HTHLYSR"/>
</dbReference>
<dbReference type="InterPro" id="IPR036388">
    <property type="entry name" value="WH-like_DNA-bd_sf"/>
</dbReference>
<keyword evidence="2" id="KW-0805">Transcription regulation</keyword>
<evidence type="ECO:0000259" key="6">
    <source>
        <dbReference type="PROSITE" id="PS50931"/>
    </source>
</evidence>
<dbReference type="InterPro" id="IPR000847">
    <property type="entry name" value="LysR_HTH_N"/>
</dbReference>
<protein>
    <submittedName>
        <fullName evidence="7">LysR family transcriptional regulator</fullName>
    </submittedName>
</protein>
<reference evidence="7 8" key="1">
    <citation type="submission" date="2017-01" db="EMBL/GenBank/DDBJ databases">
        <title>Novel large sulfur bacteria in the metagenomes of groundwater-fed chemosynthetic microbial mats in the Lake Huron basin.</title>
        <authorList>
            <person name="Sharrar A.M."/>
            <person name="Flood B.E."/>
            <person name="Bailey J.V."/>
            <person name="Jones D.S."/>
            <person name="Biddanda B."/>
            <person name="Ruberg S.A."/>
            <person name="Marcus D.N."/>
            <person name="Dick G.J."/>
        </authorList>
    </citation>
    <scope>NUCLEOTIDE SEQUENCE [LARGE SCALE GENOMIC DNA]</scope>
    <source>
        <strain evidence="7">A8</strain>
    </source>
</reference>
<dbReference type="Proteomes" id="UP000192491">
    <property type="component" value="Unassembled WGS sequence"/>
</dbReference>
<dbReference type="AlphaFoldDB" id="A0A1Y1QRZ3"/>
<evidence type="ECO:0000256" key="3">
    <source>
        <dbReference type="ARBA" id="ARBA00023125"/>
    </source>
</evidence>
<dbReference type="Gene3D" id="1.10.10.10">
    <property type="entry name" value="Winged helix-like DNA-binding domain superfamily/Winged helix DNA-binding domain"/>
    <property type="match status" value="1"/>
</dbReference>
<feature type="domain" description="HTH lysR-type" evidence="6">
    <location>
        <begin position="1"/>
        <end position="60"/>
    </location>
</feature>
<dbReference type="InterPro" id="IPR036390">
    <property type="entry name" value="WH_DNA-bd_sf"/>
</dbReference>
<gene>
    <name evidence="7" type="ORF">BWK73_14970</name>
</gene>
<dbReference type="GO" id="GO:0019344">
    <property type="term" value="P:cysteine biosynthetic process"/>
    <property type="evidence" value="ECO:0007669"/>
    <property type="project" value="TreeGrafter"/>
</dbReference>
<name>A0A1Y1QRZ3_9GAMM</name>
<evidence type="ECO:0000313" key="7">
    <source>
        <dbReference type="EMBL" id="OQX12425.1"/>
    </source>
</evidence>
<dbReference type="EMBL" id="MTEJ01000066">
    <property type="protein sequence ID" value="OQX12425.1"/>
    <property type="molecule type" value="Genomic_DNA"/>
</dbReference>
<dbReference type="SUPFAM" id="SSF46785">
    <property type="entry name" value="Winged helix' DNA-binding domain"/>
    <property type="match status" value="1"/>
</dbReference>
<evidence type="ECO:0000256" key="4">
    <source>
        <dbReference type="ARBA" id="ARBA00023163"/>
    </source>
</evidence>
<dbReference type="InterPro" id="IPR005119">
    <property type="entry name" value="LysR_subst-bd"/>
</dbReference>
<dbReference type="STRING" id="1123401.GCA_000621325_03380"/>
<proteinExistence type="inferred from homology"/>
<dbReference type="PANTHER" id="PTHR30126:SF6">
    <property type="entry name" value="HTH-TYPE TRANSCRIPTIONAL REGULATOR CYSB-RELATED"/>
    <property type="match status" value="1"/>
</dbReference>
<dbReference type="GO" id="GO:0000976">
    <property type="term" value="F:transcription cis-regulatory region binding"/>
    <property type="evidence" value="ECO:0007669"/>
    <property type="project" value="TreeGrafter"/>
</dbReference>
<evidence type="ECO:0000313" key="8">
    <source>
        <dbReference type="Proteomes" id="UP000192491"/>
    </source>
</evidence>
<evidence type="ECO:0000256" key="5">
    <source>
        <dbReference type="SAM" id="Coils"/>
    </source>
</evidence>
<comment type="caution">
    <text evidence="7">The sequence shown here is derived from an EMBL/GenBank/DDBJ whole genome shotgun (WGS) entry which is preliminary data.</text>
</comment>